<dbReference type="InterPro" id="IPR006311">
    <property type="entry name" value="TAT_signal"/>
</dbReference>
<organism evidence="2 3">
    <name type="scientific">Paractinoplanes deccanensis</name>
    <dbReference type="NCBI Taxonomy" id="113561"/>
    <lineage>
        <taxon>Bacteria</taxon>
        <taxon>Bacillati</taxon>
        <taxon>Actinomycetota</taxon>
        <taxon>Actinomycetes</taxon>
        <taxon>Micromonosporales</taxon>
        <taxon>Micromonosporaceae</taxon>
        <taxon>Paractinoplanes</taxon>
    </lineage>
</organism>
<dbReference type="Proteomes" id="UP000609879">
    <property type="component" value="Unassembled WGS sequence"/>
</dbReference>
<feature type="chain" id="PRO_5046101712" evidence="1">
    <location>
        <begin position="19"/>
        <end position="366"/>
    </location>
</feature>
<dbReference type="PROSITE" id="PS51257">
    <property type="entry name" value="PROKAR_LIPOPROTEIN"/>
    <property type="match status" value="1"/>
</dbReference>
<dbReference type="EMBL" id="BOMI01000175">
    <property type="protein sequence ID" value="GID79696.1"/>
    <property type="molecule type" value="Genomic_DNA"/>
</dbReference>
<evidence type="ECO:0000256" key="1">
    <source>
        <dbReference type="SAM" id="SignalP"/>
    </source>
</evidence>
<keyword evidence="1" id="KW-0732">Signal</keyword>
<dbReference type="InterPro" id="IPR008928">
    <property type="entry name" value="6-hairpin_glycosidase_sf"/>
</dbReference>
<dbReference type="SUPFAM" id="SSF48208">
    <property type="entry name" value="Six-hairpin glycosidases"/>
    <property type="match status" value="1"/>
</dbReference>
<name>A0ABQ3YI67_9ACTN</name>
<protein>
    <submittedName>
        <fullName evidence="2">Uncharacterized protein</fullName>
    </submittedName>
</protein>
<dbReference type="PROSITE" id="PS51318">
    <property type="entry name" value="TAT"/>
    <property type="match status" value="1"/>
</dbReference>
<feature type="signal peptide" evidence="1">
    <location>
        <begin position="1"/>
        <end position="18"/>
    </location>
</feature>
<dbReference type="RefSeq" id="WP_203776177.1">
    <property type="nucleotide sequence ID" value="NZ_BAAABO010000031.1"/>
</dbReference>
<reference evidence="2 3" key="1">
    <citation type="submission" date="2021-01" db="EMBL/GenBank/DDBJ databases">
        <title>Whole genome shotgun sequence of Actinoplanes deccanensis NBRC 13994.</title>
        <authorList>
            <person name="Komaki H."/>
            <person name="Tamura T."/>
        </authorList>
    </citation>
    <scope>NUCLEOTIDE SEQUENCE [LARGE SCALE GENOMIC DNA]</scope>
    <source>
        <strain evidence="2 3">NBRC 13994</strain>
    </source>
</reference>
<accession>A0ABQ3YI67</accession>
<evidence type="ECO:0000313" key="2">
    <source>
        <dbReference type="EMBL" id="GID79696.1"/>
    </source>
</evidence>
<keyword evidence="3" id="KW-1185">Reference proteome</keyword>
<gene>
    <name evidence="2" type="ORF">Ade02nite_83370</name>
</gene>
<proteinExistence type="predicted"/>
<comment type="caution">
    <text evidence="2">The sequence shown here is derived from an EMBL/GenBank/DDBJ whole genome shotgun (WGS) entry which is preliminary data.</text>
</comment>
<sequence length="366" mass="40700">MSMTRRAALLAAASMGLAACGGNDVPETEKPIPASPAAATATVKPVSHWTAVFLNGWNFQYTASLPQSRSRDSWDHYNLSYSLDALVAMFRATRERRYLDRALEFAENVMAAAVPSRSIPGSGFRDGYLGWASSQNGQDGDEIPLYESYFWRYATALLVAMSESAPVMGDRGYKARFDRLLTFAATNVFAKWYDRGADDHLYRERTHMAAHWALIALHLDKLTPDTRYHAVRTEIDRRLRDQMRRSPIEPTAYFWSDVWGSAKRPGQDVSHGNGVMAYVVEARDRGGAWTGADLTAFAAVLGVIWPGGRDYRAYVDGSGTDNGWLADGFVKLGRVHPSVQLRLEAHQVVNDQFAANMALNARILRP</sequence>
<evidence type="ECO:0000313" key="3">
    <source>
        <dbReference type="Proteomes" id="UP000609879"/>
    </source>
</evidence>